<protein>
    <recommendedName>
        <fullName evidence="5">BED-type domain-containing protein</fullName>
    </recommendedName>
</protein>
<dbReference type="PANTHER" id="PTHR34396:SF27">
    <property type="entry name" value="OS08G0208700 PROTEIN"/>
    <property type="match status" value="1"/>
</dbReference>
<dbReference type="InterPro" id="IPR003656">
    <property type="entry name" value="Znf_BED"/>
</dbReference>
<dbReference type="EMBL" id="DUZY01000004">
    <property type="protein sequence ID" value="DAD38183.1"/>
    <property type="molecule type" value="Genomic_DNA"/>
</dbReference>
<evidence type="ECO:0000256" key="3">
    <source>
        <dbReference type="ARBA" id="ARBA00022833"/>
    </source>
</evidence>
<evidence type="ECO:0000256" key="4">
    <source>
        <dbReference type="PROSITE-ProRule" id="PRU00027"/>
    </source>
</evidence>
<dbReference type="Proteomes" id="UP000607653">
    <property type="component" value="Unassembled WGS sequence"/>
</dbReference>
<evidence type="ECO:0000256" key="1">
    <source>
        <dbReference type="ARBA" id="ARBA00022723"/>
    </source>
</evidence>
<reference evidence="6 7" key="1">
    <citation type="journal article" date="2020" name="Mol. Biol. Evol.">
        <title>Distinct Expression and Methylation Patterns for Genes with Different Fates following a Single Whole-Genome Duplication in Flowering Plants.</title>
        <authorList>
            <person name="Shi T."/>
            <person name="Rahmani R.S."/>
            <person name="Gugger P.F."/>
            <person name="Wang M."/>
            <person name="Li H."/>
            <person name="Zhang Y."/>
            <person name="Li Z."/>
            <person name="Wang Q."/>
            <person name="Van de Peer Y."/>
            <person name="Marchal K."/>
            <person name="Chen J."/>
        </authorList>
    </citation>
    <scope>NUCLEOTIDE SEQUENCE [LARGE SCALE GENOMIC DNA]</scope>
    <source>
        <tissue evidence="6">Leaf</tissue>
    </source>
</reference>
<accession>A0A822Z102</accession>
<evidence type="ECO:0000313" key="6">
    <source>
        <dbReference type="EMBL" id="DAD38183.1"/>
    </source>
</evidence>
<dbReference type="PANTHER" id="PTHR34396">
    <property type="entry name" value="OS03G0264950 PROTEIN-RELATED"/>
    <property type="match status" value="1"/>
</dbReference>
<dbReference type="InterPro" id="IPR036236">
    <property type="entry name" value="Znf_C2H2_sf"/>
</dbReference>
<feature type="domain" description="BED-type" evidence="5">
    <location>
        <begin position="22"/>
        <end position="87"/>
    </location>
</feature>
<keyword evidence="1" id="KW-0479">Metal-binding</keyword>
<evidence type="ECO:0000313" key="7">
    <source>
        <dbReference type="Proteomes" id="UP000607653"/>
    </source>
</evidence>
<dbReference type="SUPFAM" id="SSF57667">
    <property type="entry name" value="beta-beta-alpha zinc fingers"/>
    <property type="match status" value="1"/>
</dbReference>
<proteinExistence type="predicted"/>
<gene>
    <name evidence="6" type="ORF">HUJ06_008825</name>
</gene>
<evidence type="ECO:0000256" key="2">
    <source>
        <dbReference type="ARBA" id="ARBA00022771"/>
    </source>
</evidence>
<keyword evidence="7" id="KW-1185">Reference proteome</keyword>
<keyword evidence="3" id="KW-0862">Zinc</keyword>
<dbReference type="SMART" id="SM00614">
    <property type="entry name" value="ZnF_BED"/>
    <property type="match status" value="1"/>
</dbReference>
<dbReference type="InterPro" id="IPR053031">
    <property type="entry name" value="Cuticle_assoc_protein"/>
</dbReference>
<evidence type="ECO:0000259" key="5">
    <source>
        <dbReference type="PROSITE" id="PS50808"/>
    </source>
</evidence>
<name>A0A822Z102_NELNU</name>
<sequence length="156" mass="18090">MALNKLLRRIQMQLHKTRKKMNERADVWLHFIKFYTSDGPHKCKCNYCSQVCKCDPRLNGTSTLRGHLGRCPKCPFSNVNQPSSKQIELNFQASSKDQEGQSEIKGTLSTWKFDQNGIRKALAYMTIVDELPFKFVEGQGFRYICSNMQPRFYVPS</sequence>
<keyword evidence="2 4" id="KW-0863">Zinc-finger</keyword>
<dbReference type="GO" id="GO:0003677">
    <property type="term" value="F:DNA binding"/>
    <property type="evidence" value="ECO:0007669"/>
    <property type="project" value="InterPro"/>
</dbReference>
<organism evidence="6 7">
    <name type="scientific">Nelumbo nucifera</name>
    <name type="common">Sacred lotus</name>
    <dbReference type="NCBI Taxonomy" id="4432"/>
    <lineage>
        <taxon>Eukaryota</taxon>
        <taxon>Viridiplantae</taxon>
        <taxon>Streptophyta</taxon>
        <taxon>Embryophyta</taxon>
        <taxon>Tracheophyta</taxon>
        <taxon>Spermatophyta</taxon>
        <taxon>Magnoliopsida</taxon>
        <taxon>Proteales</taxon>
        <taxon>Nelumbonaceae</taxon>
        <taxon>Nelumbo</taxon>
    </lineage>
</organism>
<dbReference type="PROSITE" id="PS50808">
    <property type="entry name" value="ZF_BED"/>
    <property type="match status" value="1"/>
</dbReference>
<comment type="caution">
    <text evidence="6">The sequence shown here is derived from an EMBL/GenBank/DDBJ whole genome shotgun (WGS) entry which is preliminary data.</text>
</comment>
<dbReference type="AlphaFoldDB" id="A0A822Z102"/>
<dbReference type="GO" id="GO:0008270">
    <property type="term" value="F:zinc ion binding"/>
    <property type="evidence" value="ECO:0007669"/>
    <property type="project" value="UniProtKB-KW"/>
</dbReference>